<evidence type="ECO:0000313" key="11">
    <source>
        <dbReference type="Proteomes" id="UP000006048"/>
    </source>
</evidence>
<dbReference type="STRING" id="869212.Turpa_0133"/>
<accession>I4B0I8</accession>
<dbReference type="AlphaFoldDB" id="I4B0I8"/>
<keyword evidence="11" id="KW-1185">Reference proteome</keyword>
<keyword evidence="4 8" id="KW-0031">Aminopeptidase</keyword>
<keyword evidence="6 8" id="KW-0378">Hydrolase</keyword>
<dbReference type="Gene3D" id="3.40.630.10">
    <property type="entry name" value="Zn peptidases"/>
    <property type="match status" value="1"/>
</dbReference>
<dbReference type="CDD" id="cd00433">
    <property type="entry name" value="Peptidase_M17"/>
    <property type="match status" value="1"/>
</dbReference>
<evidence type="ECO:0000256" key="6">
    <source>
        <dbReference type="ARBA" id="ARBA00022801"/>
    </source>
</evidence>
<feature type="binding site" evidence="8">
    <location>
        <position position="344"/>
    </location>
    <ligand>
        <name>Mn(2+)</name>
        <dbReference type="ChEBI" id="CHEBI:29035"/>
        <label>1</label>
    </ligand>
</feature>
<sequence length="496" mass="53085">MAQIKKTAAKKKNSKGDIFVYPEKINSRVASGTGHFRLHVRFITTEEVKEIKDLPSYFKADPGSTATLVAGLTVGLGPLEKLDAEIFADTVAAALGKAAAQLKEYEIVASQAVLEKVGFRTALRLITVAQHNAEYPTDFLKGADARKKVTVSATVVVVPKSFLAAAAEIYNSALIEARHVAAMRQTQALPGNYLTPQTMDARSQEIATRYKLTRKSFGRADLTRMGAGGILAVAQGSEREPRLIVLEYRHVGAKKTLALVGKGVTFDTGGISLKPGADMHEMKYDMSGSAMAIAALAAIAEQKIPVNVVCALAMVENMPSGNAFKPGDVYTALNGKTVEVQNTDAEGRLILADALTYVQQNYNANLIVDMATLTGACVVALGDFYAGLFSNNTAARDLVVAAAEETREPVWPLPVGKRYRELLNSDIADLNNIGGRYGGASTAAEFLHAFIEDGQMWVHLDIAGVGMIKKPFNVYTASGSGYGVRLLAEIARKLAQ</sequence>
<keyword evidence="7 8" id="KW-0464">Manganese</keyword>
<comment type="function">
    <text evidence="8">Presumably involved in the processing and regular turnover of intracellular proteins. Catalyzes the removal of unsubstituted N-terminal amino acids from various peptides.</text>
</comment>
<feature type="binding site" evidence="8">
    <location>
        <position position="346"/>
    </location>
    <ligand>
        <name>Mn(2+)</name>
        <dbReference type="ChEBI" id="CHEBI:29035"/>
        <label>1</label>
    </ligand>
</feature>
<dbReference type="PRINTS" id="PR00481">
    <property type="entry name" value="LAMNOPPTDASE"/>
</dbReference>
<dbReference type="EMBL" id="CP002959">
    <property type="protein sequence ID" value="AFM10795.1"/>
    <property type="molecule type" value="Genomic_DNA"/>
</dbReference>
<keyword evidence="8" id="KW-0479">Metal-binding</keyword>
<dbReference type="InterPro" id="IPR011356">
    <property type="entry name" value="Leucine_aapep/pepB"/>
</dbReference>
<dbReference type="HOGENOM" id="CLU_013734_1_0_12"/>
<gene>
    <name evidence="8" type="primary">pepA</name>
    <name evidence="10" type="ordered locus">Turpa_0133</name>
</gene>
<keyword evidence="5 8" id="KW-0645">Protease</keyword>
<keyword evidence="8" id="KW-0963">Cytoplasm</keyword>
<dbReference type="GO" id="GO:0006508">
    <property type="term" value="P:proteolysis"/>
    <property type="evidence" value="ECO:0007669"/>
    <property type="project" value="UniProtKB-KW"/>
</dbReference>
<comment type="catalytic activity">
    <reaction evidence="2 8">
        <text>Release of an N-terminal amino acid, preferentially leucine, but not glutamic or aspartic acids.</text>
        <dbReference type="EC" id="3.4.11.10"/>
    </reaction>
</comment>
<feature type="active site" evidence="8">
    <location>
        <position position="348"/>
    </location>
</feature>
<organism evidence="10 11">
    <name type="scientific">Turneriella parva (strain ATCC BAA-1111 / DSM 21527 / NCTC 11395 / H)</name>
    <name type="common">Leptospira parva</name>
    <dbReference type="NCBI Taxonomy" id="869212"/>
    <lineage>
        <taxon>Bacteria</taxon>
        <taxon>Pseudomonadati</taxon>
        <taxon>Spirochaetota</taxon>
        <taxon>Spirochaetia</taxon>
        <taxon>Leptospirales</taxon>
        <taxon>Leptospiraceae</taxon>
        <taxon>Turneriella</taxon>
    </lineage>
</organism>
<name>I4B0I8_TURPD</name>
<dbReference type="PANTHER" id="PTHR11963:SF23">
    <property type="entry name" value="CYTOSOL AMINOPEPTIDASE"/>
    <property type="match status" value="1"/>
</dbReference>
<feature type="binding site" evidence="8">
    <location>
        <position position="285"/>
    </location>
    <ligand>
        <name>Mn(2+)</name>
        <dbReference type="ChEBI" id="CHEBI:29035"/>
        <label>2</label>
    </ligand>
</feature>
<feature type="binding site" evidence="8">
    <location>
        <position position="267"/>
    </location>
    <ligand>
        <name>Mn(2+)</name>
        <dbReference type="ChEBI" id="CHEBI:29035"/>
        <label>1</label>
    </ligand>
</feature>
<dbReference type="PROSITE" id="PS00631">
    <property type="entry name" value="CYTOSOL_AP"/>
    <property type="match status" value="1"/>
</dbReference>
<feature type="binding site" evidence="8">
    <location>
        <position position="262"/>
    </location>
    <ligand>
        <name>Mn(2+)</name>
        <dbReference type="ChEBI" id="CHEBI:29035"/>
        <label>2</label>
    </ligand>
</feature>
<dbReference type="RefSeq" id="WP_014801316.1">
    <property type="nucleotide sequence ID" value="NC_018020.1"/>
</dbReference>
<dbReference type="GO" id="GO:0030145">
    <property type="term" value="F:manganese ion binding"/>
    <property type="evidence" value="ECO:0007669"/>
    <property type="project" value="UniProtKB-UniRule"/>
</dbReference>
<proteinExistence type="inferred from homology"/>
<dbReference type="GO" id="GO:0070006">
    <property type="term" value="F:metalloaminopeptidase activity"/>
    <property type="evidence" value="ECO:0007669"/>
    <property type="project" value="InterPro"/>
</dbReference>
<feature type="domain" description="Cytosol aminopeptidase" evidence="9">
    <location>
        <begin position="342"/>
        <end position="349"/>
    </location>
</feature>
<comment type="cofactor">
    <cofactor evidence="8">
        <name>Mn(2+)</name>
        <dbReference type="ChEBI" id="CHEBI:29035"/>
    </cofactor>
    <text evidence="8">Binds 2 manganese ions per subunit.</text>
</comment>
<dbReference type="EC" id="3.4.11.1" evidence="8"/>
<evidence type="ECO:0000259" key="9">
    <source>
        <dbReference type="PROSITE" id="PS00631"/>
    </source>
</evidence>
<dbReference type="Proteomes" id="UP000006048">
    <property type="component" value="Chromosome"/>
</dbReference>
<dbReference type="PANTHER" id="PTHR11963">
    <property type="entry name" value="LEUCINE AMINOPEPTIDASE-RELATED"/>
    <property type="match status" value="1"/>
</dbReference>
<comment type="similarity">
    <text evidence="3 8">Belongs to the peptidase M17 family.</text>
</comment>
<feature type="binding site" evidence="8">
    <location>
        <position position="346"/>
    </location>
    <ligand>
        <name>Mn(2+)</name>
        <dbReference type="ChEBI" id="CHEBI:29035"/>
        <label>2</label>
    </ligand>
</feature>
<dbReference type="EC" id="3.4.11.10" evidence="8"/>
<dbReference type="Pfam" id="PF00883">
    <property type="entry name" value="Peptidase_M17"/>
    <property type="match status" value="1"/>
</dbReference>
<comment type="subcellular location">
    <subcellularLocation>
        <location evidence="8">Cytoplasm</location>
    </subcellularLocation>
</comment>
<dbReference type="GO" id="GO:0005737">
    <property type="term" value="C:cytoplasm"/>
    <property type="evidence" value="ECO:0007669"/>
    <property type="project" value="UniProtKB-SubCell"/>
</dbReference>
<evidence type="ECO:0000256" key="8">
    <source>
        <dbReference type="HAMAP-Rule" id="MF_00181"/>
    </source>
</evidence>
<dbReference type="SUPFAM" id="SSF53187">
    <property type="entry name" value="Zn-dependent exopeptidases"/>
    <property type="match status" value="1"/>
</dbReference>
<evidence type="ECO:0000256" key="2">
    <source>
        <dbReference type="ARBA" id="ARBA00000967"/>
    </source>
</evidence>
<dbReference type="InterPro" id="IPR000819">
    <property type="entry name" value="Peptidase_M17_C"/>
</dbReference>
<dbReference type="PATRIC" id="fig|869212.3.peg.92"/>
<evidence type="ECO:0000256" key="1">
    <source>
        <dbReference type="ARBA" id="ARBA00000135"/>
    </source>
</evidence>
<dbReference type="InterPro" id="IPR023042">
    <property type="entry name" value="Peptidase_M17_leu_NH2_pept"/>
</dbReference>
<feature type="binding site" evidence="8">
    <location>
        <position position="267"/>
    </location>
    <ligand>
        <name>Mn(2+)</name>
        <dbReference type="ChEBI" id="CHEBI:29035"/>
        <label>2</label>
    </ligand>
</feature>
<protein>
    <recommendedName>
        <fullName evidence="8">Probable cytosol aminopeptidase</fullName>
        <ecNumber evidence="8">3.4.11.1</ecNumber>
    </recommendedName>
    <alternativeName>
        <fullName evidence="8">Leucine aminopeptidase</fullName>
        <shortName evidence="8">LAP</shortName>
        <ecNumber evidence="8">3.4.11.10</ecNumber>
    </alternativeName>
    <alternativeName>
        <fullName evidence="8">Leucyl aminopeptidase</fullName>
    </alternativeName>
</protein>
<dbReference type="KEGG" id="tpx:Turpa_0133"/>
<evidence type="ECO:0000256" key="5">
    <source>
        <dbReference type="ARBA" id="ARBA00022670"/>
    </source>
</evidence>
<evidence type="ECO:0000256" key="4">
    <source>
        <dbReference type="ARBA" id="ARBA00022438"/>
    </source>
</evidence>
<comment type="catalytic activity">
    <reaction evidence="1 8">
        <text>Release of an N-terminal amino acid, Xaa-|-Yaa-, in which Xaa is preferably Leu, but may be other amino acids including Pro although not Arg or Lys, and Yaa may be Pro. Amino acid amides and methyl esters are also readily hydrolyzed, but rates on arylamides are exceedingly low.</text>
        <dbReference type="EC" id="3.4.11.1"/>
    </reaction>
</comment>
<dbReference type="OrthoDB" id="9809354at2"/>
<reference evidence="10 11" key="1">
    <citation type="submission" date="2012-06" db="EMBL/GenBank/DDBJ databases">
        <title>The complete chromosome of genome of Turneriella parva DSM 21527.</title>
        <authorList>
            <consortium name="US DOE Joint Genome Institute (JGI-PGF)"/>
            <person name="Lucas S."/>
            <person name="Han J."/>
            <person name="Lapidus A."/>
            <person name="Bruce D."/>
            <person name="Goodwin L."/>
            <person name="Pitluck S."/>
            <person name="Peters L."/>
            <person name="Kyrpides N."/>
            <person name="Mavromatis K."/>
            <person name="Ivanova N."/>
            <person name="Mikhailova N."/>
            <person name="Chertkov O."/>
            <person name="Detter J.C."/>
            <person name="Tapia R."/>
            <person name="Han C."/>
            <person name="Land M."/>
            <person name="Hauser L."/>
            <person name="Markowitz V."/>
            <person name="Cheng J.-F."/>
            <person name="Hugenholtz P."/>
            <person name="Woyke T."/>
            <person name="Wu D."/>
            <person name="Gronow S."/>
            <person name="Wellnitz S."/>
            <person name="Brambilla E."/>
            <person name="Klenk H.-P."/>
            <person name="Eisen J.A."/>
        </authorList>
    </citation>
    <scope>NUCLEOTIDE SEQUENCE [LARGE SCALE GENOMIC DNA]</scope>
    <source>
        <strain evidence="11">ATCC BAA-1111 / DSM 21527 / NCTC 11395 / H</strain>
    </source>
</reference>
<evidence type="ECO:0000256" key="7">
    <source>
        <dbReference type="ARBA" id="ARBA00023211"/>
    </source>
</evidence>
<feature type="active site" evidence="8">
    <location>
        <position position="274"/>
    </location>
</feature>
<evidence type="ECO:0000256" key="3">
    <source>
        <dbReference type="ARBA" id="ARBA00009528"/>
    </source>
</evidence>
<dbReference type="HAMAP" id="MF_00181">
    <property type="entry name" value="Cytosol_peptidase_M17"/>
    <property type="match status" value="1"/>
</dbReference>
<evidence type="ECO:0000313" key="10">
    <source>
        <dbReference type="EMBL" id="AFM10795.1"/>
    </source>
</evidence>